<evidence type="ECO:0000313" key="2">
    <source>
        <dbReference type="EMBL" id="KAL1840383.1"/>
    </source>
</evidence>
<sequence>MKRIILLCFIHGFKGGDFTFGDFPTHLRDAVANNLPDAEVLSIVYPKYETRGELTQITEAFLEWLKERVLELRKQHLPNPWPPNDRHVGVVLIAHSMGGFIATDTLFRILDSRPSPTGPIFPLIHGILTFDTPLNGLARSMFVYGAFSNYQKVSSVFNLMTALTAATPAAISRLTSRTAAGRITKPVPTNRSTNNPAWKAWQLIALRTGAAGVVAAGGVLAFQHRRTLLAAARHAKRNGLGGSAAAARGEIARRVRSSMDALGQGLAYLNRGNVGASFAWLGDHFAFVGPLLRPGQLVGRLERLGRVKGVGVRCVYASLGENGVWEGGLFVPERTFCAVPALAAAAEVKAGDEVDRNDESGARRSSRSSSVTIDGVAVNDNGGENDSAARLFVRQVIAGAEDEIAAHVGMFRRERNLEYERMVIDAAGWVVERVNDETDVYEPEPEPKVAETEEAGQAEATSEETVTEMADMDAVASAVDGDGGVGQAEEVILKSEGKVTQGARGDDDVEMMFAGAIVNGDAIPDESPLDIAAAASLVPLPDDADIDIDQASPGEGSAQDEAAERKRAYLEQLMGIAQQTGTRLRSYMPSMPTVAVEMPKISMPAVSLPSMPNLPSVAIPSRVYPFSKTSPVDAASAEESGEGKIESSNVDAGLTNDRRDQE</sequence>
<dbReference type="SUPFAM" id="SSF53474">
    <property type="entry name" value="alpha/beta-Hydrolases"/>
    <property type="match status" value="1"/>
</dbReference>
<keyword evidence="3" id="KW-1185">Reference proteome</keyword>
<feature type="region of interest" description="Disordered" evidence="1">
    <location>
        <begin position="628"/>
        <end position="662"/>
    </location>
</feature>
<dbReference type="EMBL" id="JAZGSY010000115">
    <property type="protein sequence ID" value="KAL1840383.1"/>
    <property type="molecule type" value="Genomic_DNA"/>
</dbReference>
<gene>
    <name evidence="2" type="ORF">VTJ49DRAFT_509</name>
</gene>
<evidence type="ECO:0000256" key="1">
    <source>
        <dbReference type="SAM" id="MobiDB-lite"/>
    </source>
</evidence>
<comment type="caution">
    <text evidence="2">The sequence shown here is derived from an EMBL/GenBank/DDBJ whole genome shotgun (WGS) entry which is preliminary data.</text>
</comment>
<feature type="region of interest" description="Disordered" evidence="1">
    <location>
        <begin position="439"/>
        <end position="464"/>
    </location>
</feature>
<feature type="region of interest" description="Disordered" evidence="1">
    <location>
        <begin position="353"/>
        <end position="380"/>
    </location>
</feature>
<dbReference type="InterPro" id="IPR029058">
    <property type="entry name" value="AB_hydrolase_fold"/>
</dbReference>
<feature type="compositionally biased region" description="Basic and acidic residues" evidence="1">
    <location>
        <begin position="353"/>
        <end position="362"/>
    </location>
</feature>
<dbReference type="Gene3D" id="3.40.50.1820">
    <property type="entry name" value="alpha/beta hydrolase"/>
    <property type="match status" value="1"/>
</dbReference>
<accession>A0ABR3VEV3</accession>
<dbReference type="PANTHER" id="PTHR47842">
    <property type="entry name" value="EXPRESSED PROTEIN"/>
    <property type="match status" value="1"/>
</dbReference>
<name>A0ABR3VEV3_HUMIN</name>
<evidence type="ECO:0000313" key="3">
    <source>
        <dbReference type="Proteomes" id="UP001583172"/>
    </source>
</evidence>
<organism evidence="2 3">
    <name type="scientific">Humicola insolens</name>
    <name type="common">Soft-rot fungus</name>
    <dbReference type="NCBI Taxonomy" id="85995"/>
    <lineage>
        <taxon>Eukaryota</taxon>
        <taxon>Fungi</taxon>
        <taxon>Dikarya</taxon>
        <taxon>Ascomycota</taxon>
        <taxon>Pezizomycotina</taxon>
        <taxon>Sordariomycetes</taxon>
        <taxon>Sordariomycetidae</taxon>
        <taxon>Sordariales</taxon>
        <taxon>Chaetomiaceae</taxon>
        <taxon>Mycothermus</taxon>
    </lineage>
</organism>
<reference evidence="2 3" key="1">
    <citation type="journal article" date="2024" name="Commun. Biol.">
        <title>Comparative genomic analysis of thermophilic fungi reveals convergent evolutionary adaptations and gene losses.</title>
        <authorList>
            <person name="Steindorff A.S."/>
            <person name="Aguilar-Pontes M.V."/>
            <person name="Robinson A.J."/>
            <person name="Andreopoulos B."/>
            <person name="LaButti K."/>
            <person name="Kuo A."/>
            <person name="Mondo S."/>
            <person name="Riley R."/>
            <person name="Otillar R."/>
            <person name="Haridas S."/>
            <person name="Lipzen A."/>
            <person name="Grimwood J."/>
            <person name="Schmutz J."/>
            <person name="Clum A."/>
            <person name="Reid I.D."/>
            <person name="Moisan M.C."/>
            <person name="Butler G."/>
            <person name="Nguyen T.T.M."/>
            <person name="Dewar K."/>
            <person name="Conant G."/>
            <person name="Drula E."/>
            <person name="Henrissat B."/>
            <person name="Hansel C."/>
            <person name="Singer S."/>
            <person name="Hutchinson M.I."/>
            <person name="de Vries R.P."/>
            <person name="Natvig D.O."/>
            <person name="Powell A.J."/>
            <person name="Tsang A."/>
            <person name="Grigoriev I.V."/>
        </authorList>
    </citation>
    <scope>NUCLEOTIDE SEQUENCE [LARGE SCALE GENOMIC DNA]</scope>
    <source>
        <strain evidence="2 3">CBS 620.91</strain>
    </source>
</reference>
<evidence type="ECO:0008006" key="4">
    <source>
        <dbReference type="Google" id="ProtNLM"/>
    </source>
</evidence>
<protein>
    <recommendedName>
        <fullName evidence="4">DUF676 domain-containing protein</fullName>
    </recommendedName>
</protein>
<feature type="compositionally biased region" description="Acidic residues" evidence="1">
    <location>
        <begin position="452"/>
        <end position="464"/>
    </location>
</feature>
<dbReference type="Proteomes" id="UP001583172">
    <property type="component" value="Unassembled WGS sequence"/>
</dbReference>
<proteinExistence type="predicted"/>
<dbReference type="PANTHER" id="PTHR47842:SF2">
    <property type="entry name" value="DUF676 DOMAIN-CONTAINING PROTEIN"/>
    <property type="match status" value="1"/>
</dbReference>